<keyword evidence="3" id="KW-1185">Reference proteome</keyword>
<dbReference type="RefSeq" id="WP_066463948.1">
    <property type="nucleotide sequence ID" value="NZ_MATO01000032.1"/>
</dbReference>
<protein>
    <submittedName>
        <fullName evidence="2">Uncharacterized protein</fullName>
    </submittedName>
</protein>
<proteinExistence type="predicted"/>
<comment type="caution">
    <text evidence="2">The sequence shown here is derived from an EMBL/GenBank/DDBJ whole genome shotgun (WGS) entry which is preliminary data.</text>
</comment>
<evidence type="ECO:0000313" key="2">
    <source>
        <dbReference type="EMBL" id="OCS90985.1"/>
    </source>
</evidence>
<dbReference type="Proteomes" id="UP000093482">
    <property type="component" value="Unassembled WGS sequence"/>
</dbReference>
<evidence type="ECO:0000256" key="1">
    <source>
        <dbReference type="SAM" id="Coils"/>
    </source>
</evidence>
<reference evidence="2 3" key="1">
    <citation type="submission" date="2016-07" db="EMBL/GenBank/DDBJ databases">
        <title>Caryophanon latum genome sequencing.</title>
        <authorList>
            <person name="Verma A."/>
            <person name="Pal Y."/>
            <person name="Krishnamurthi S."/>
        </authorList>
    </citation>
    <scope>NUCLEOTIDE SEQUENCE [LARGE SCALE GENOMIC DNA]</scope>
    <source>
        <strain evidence="2 3">DSM 14151</strain>
    </source>
</reference>
<name>A0A1C0YV06_9BACL</name>
<gene>
    <name evidence="2" type="ORF">A6K76_10465</name>
</gene>
<keyword evidence="1" id="KW-0175">Coiled coil</keyword>
<dbReference type="OrthoDB" id="2961519at2"/>
<evidence type="ECO:0000313" key="3">
    <source>
        <dbReference type="Proteomes" id="UP000093482"/>
    </source>
</evidence>
<dbReference type="EMBL" id="MATO01000032">
    <property type="protein sequence ID" value="OCS90985.1"/>
    <property type="molecule type" value="Genomic_DNA"/>
</dbReference>
<accession>A0A1C0YV06</accession>
<sequence>MIALVKLYEKLKTRDGIVREVAGAQPYAIYENGILNQPEGEISEVFPNNGKVFVHESFEAPKIDTFKLFELIESTTFDKSRATSMKYILGKEIYNVNLLEVLDLDETITTDKALIVDKLTKGIYIPFSVSSAILFRTADDFLIGPIQMEFIDGLYMMKDSTLNFVPYYQQEIDIISILDGYKNQERLFSTNQLVEQNIIGWVDVANEQRVISDALKQLKDNMELGELSRKMILRLKEWYGSGRAREPHLQERLHRAIYMFESNTLSAEVVDQFSKLILDLELTQEIIHNETKKAFENEYDTFLKKHEKLIKECERRKQELQTIEERYSQIAQALEIVQSSYISLEQNIQSKIEKLHQNFSDVYAEQLALNAFPNMQSSNIVSKVNNMNGYIQFQSTVGQRLYDFSTFSETLNNNLSCFKGSDDQRVLASIVNAAVLLEEPIIIYGEHCFELAQCIAKTISCEQTISIIPEIDRFSLDELHHQYTNYSSVDDVKSIIIHNPHTTEGLYSLPSYFKHNKWIDAELVPNLIIITIDSLEDAKIFLDQIVHKPLINSADYISRFTNKRTIRSLQAAQTALDLFKNYDVYRR</sequence>
<organism evidence="2 3">
    <name type="scientific">Caryophanon latum</name>
    <dbReference type="NCBI Taxonomy" id="33977"/>
    <lineage>
        <taxon>Bacteria</taxon>
        <taxon>Bacillati</taxon>
        <taxon>Bacillota</taxon>
        <taxon>Bacilli</taxon>
        <taxon>Bacillales</taxon>
        <taxon>Caryophanaceae</taxon>
        <taxon>Caryophanon</taxon>
    </lineage>
</organism>
<dbReference type="AlphaFoldDB" id="A0A1C0YV06"/>
<feature type="coiled-coil region" evidence="1">
    <location>
        <begin position="292"/>
        <end position="326"/>
    </location>
</feature>